<dbReference type="GO" id="GO:0006099">
    <property type="term" value="P:tricarboxylic acid cycle"/>
    <property type="evidence" value="ECO:0007669"/>
    <property type="project" value="UniProtKB-UniPathway"/>
</dbReference>
<keyword evidence="4" id="KW-0808">Transferase</keyword>
<dbReference type="SUPFAM" id="SSF48256">
    <property type="entry name" value="Citrate synthase"/>
    <property type="match status" value="1"/>
</dbReference>
<sequence length="422" mass="46580">MPGVAETRLTGGRPAGAGHAGCPQVDSVSDRGGVQSLPETPAPARRPERRPGREDRVSHSSQESEAHRWDTAISAVEPQLLYRGYPAEELASSQSFLEVAYLLLTGDLPSDEQLADWQALLFEGLTLSPAVQSWLRKVPPSATTIDAIHTALVRGQLGDERIVSLSDRDVLDTFPHWLGFVTALATQQPRIAAGNPLVQPRMELGFAANLLWLWRGREPSPWQERILETCLITAAEHALTPTTLAVRLVAGGGGDFVAALTAGISVAQGSGHAGVAGRCLDVLSEVRTPDRADSWVRQRISRGESIPGFTHRRYRVGDPRAEWLSPLCLRVAELNDRLDREDLASAIEQVVWDQQHLLPAVAWPMARLADYLEFDRSLFVPLYVISRMAGWAAHFVEQRRQPPPHPMRLHYTGPALRHLRRD</sequence>
<gene>
    <name evidence="6" type="ORF">ENQ76_14165</name>
</gene>
<evidence type="ECO:0000256" key="3">
    <source>
        <dbReference type="ARBA" id="ARBA00012972"/>
    </source>
</evidence>
<evidence type="ECO:0000256" key="4">
    <source>
        <dbReference type="ARBA" id="ARBA00022679"/>
    </source>
</evidence>
<dbReference type="PANTHER" id="PTHR11739">
    <property type="entry name" value="CITRATE SYNTHASE"/>
    <property type="match status" value="1"/>
</dbReference>
<comment type="similarity">
    <text evidence="2">Belongs to the citrate synthase family.</text>
</comment>
<dbReference type="Gene3D" id="1.10.230.10">
    <property type="entry name" value="Cytochrome P450-Terp, domain 2"/>
    <property type="match status" value="1"/>
</dbReference>
<comment type="caution">
    <text evidence="6">The sequence shown here is derived from an EMBL/GenBank/DDBJ whole genome shotgun (WGS) entry which is preliminary data.</text>
</comment>
<feature type="region of interest" description="Disordered" evidence="5">
    <location>
        <begin position="1"/>
        <end position="70"/>
    </location>
</feature>
<dbReference type="InterPro" id="IPR016143">
    <property type="entry name" value="Citrate_synth-like_sm_a-sub"/>
</dbReference>
<proteinExistence type="inferred from homology"/>
<dbReference type="GO" id="GO:0036440">
    <property type="term" value="F:citrate synthase activity"/>
    <property type="evidence" value="ECO:0007669"/>
    <property type="project" value="UniProtKB-EC"/>
</dbReference>
<dbReference type="InterPro" id="IPR016142">
    <property type="entry name" value="Citrate_synth-like_lrg_a-sub"/>
</dbReference>
<dbReference type="EMBL" id="DSOK01000389">
    <property type="protein sequence ID" value="HEN16602.1"/>
    <property type="molecule type" value="Genomic_DNA"/>
</dbReference>
<accession>A0A7C2K167</accession>
<dbReference type="InterPro" id="IPR002020">
    <property type="entry name" value="Citrate_synthase"/>
</dbReference>
<dbReference type="InterPro" id="IPR036969">
    <property type="entry name" value="Citrate_synthase_sf"/>
</dbReference>
<evidence type="ECO:0000256" key="2">
    <source>
        <dbReference type="ARBA" id="ARBA00010566"/>
    </source>
</evidence>
<dbReference type="Pfam" id="PF00285">
    <property type="entry name" value="Citrate_synt"/>
    <property type="match status" value="1"/>
</dbReference>
<evidence type="ECO:0000256" key="5">
    <source>
        <dbReference type="SAM" id="MobiDB-lite"/>
    </source>
</evidence>
<protein>
    <recommendedName>
        <fullName evidence="3">citrate synthase (unknown stereospecificity)</fullName>
        <ecNumber evidence="3">2.3.3.16</ecNumber>
    </recommendedName>
</protein>
<evidence type="ECO:0000256" key="1">
    <source>
        <dbReference type="ARBA" id="ARBA00004751"/>
    </source>
</evidence>
<dbReference type="GO" id="GO:0005975">
    <property type="term" value="P:carbohydrate metabolic process"/>
    <property type="evidence" value="ECO:0007669"/>
    <property type="project" value="TreeGrafter"/>
</dbReference>
<dbReference type="EC" id="2.3.3.16" evidence="3"/>
<dbReference type="PANTHER" id="PTHR11739:SF4">
    <property type="entry name" value="CITRATE SYNTHASE, PEROXISOMAL"/>
    <property type="match status" value="1"/>
</dbReference>
<dbReference type="Gene3D" id="1.10.580.10">
    <property type="entry name" value="Citrate Synthase, domain 1"/>
    <property type="match status" value="1"/>
</dbReference>
<dbReference type="AlphaFoldDB" id="A0A7C2K167"/>
<dbReference type="UniPathway" id="UPA00223"/>
<dbReference type="PRINTS" id="PR00143">
    <property type="entry name" value="CITRTSNTHASE"/>
</dbReference>
<reference evidence="6" key="1">
    <citation type="journal article" date="2020" name="mSystems">
        <title>Genome- and Community-Level Interaction Insights into Carbon Utilization and Element Cycling Functions of Hydrothermarchaeota in Hydrothermal Sediment.</title>
        <authorList>
            <person name="Zhou Z."/>
            <person name="Liu Y."/>
            <person name="Xu W."/>
            <person name="Pan J."/>
            <person name="Luo Z.H."/>
            <person name="Li M."/>
        </authorList>
    </citation>
    <scope>NUCLEOTIDE SEQUENCE [LARGE SCALE GENOMIC DNA]</scope>
    <source>
        <strain evidence="6">SpSt-339</strain>
    </source>
</reference>
<feature type="compositionally biased region" description="Basic and acidic residues" evidence="5">
    <location>
        <begin position="45"/>
        <end position="70"/>
    </location>
</feature>
<organism evidence="6">
    <name type="scientific">Schlesneria paludicola</name>
    <dbReference type="NCBI Taxonomy" id="360056"/>
    <lineage>
        <taxon>Bacteria</taxon>
        <taxon>Pseudomonadati</taxon>
        <taxon>Planctomycetota</taxon>
        <taxon>Planctomycetia</taxon>
        <taxon>Planctomycetales</taxon>
        <taxon>Planctomycetaceae</taxon>
        <taxon>Schlesneria</taxon>
    </lineage>
</organism>
<dbReference type="GO" id="GO:0005829">
    <property type="term" value="C:cytosol"/>
    <property type="evidence" value="ECO:0007669"/>
    <property type="project" value="TreeGrafter"/>
</dbReference>
<comment type="pathway">
    <text evidence="1">Carbohydrate metabolism; tricarboxylic acid cycle; isocitrate from oxaloacetate: step 1/2.</text>
</comment>
<evidence type="ECO:0000313" key="6">
    <source>
        <dbReference type="EMBL" id="HEN16602.1"/>
    </source>
</evidence>
<name>A0A7C2K167_9PLAN</name>